<reference evidence="1 2" key="1">
    <citation type="submission" date="2016-08" db="EMBL/GenBank/DDBJ databases">
        <title>Whole genome shotgun sequence of Pichia membranifaciens KS47-1.</title>
        <authorList>
            <person name="Konishi M."/>
            <person name="Ishida M."/>
            <person name="Arakawa T."/>
            <person name="Kato Y."/>
            <person name="Horiuchi J."/>
        </authorList>
    </citation>
    <scope>NUCLEOTIDE SEQUENCE [LARGE SCALE GENOMIC DNA]</scope>
    <source>
        <strain evidence="1 2">KS47-1</strain>
    </source>
</reference>
<evidence type="ECO:0000313" key="2">
    <source>
        <dbReference type="Proteomes" id="UP000186136"/>
    </source>
</evidence>
<evidence type="ECO:0000313" key="1">
    <source>
        <dbReference type="EMBL" id="GAV28410.1"/>
    </source>
</evidence>
<keyword evidence="2" id="KW-1185">Reference proteome</keyword>
<sequence length="132" mass="14840">MMAEFGGIMNIYKSGKLSYIKECFLTLEQGEGYDSLAHPLAAKQEDASPRFVLSRELLLRERAVLNAKLSTMSYEKAFAFLKEYRHAGPMHPGPEIQALVDLKFKEVNDEIAAKEAQTNSALWKTATPKKTE</sequence>
<dbReference type="InterPro" id="IPR022757">
    <property type="entry name" value="Gsf2"/>
</dbReference>
<name>A0A1Q2YFR3_9ASCO</name>
<comment type="caution">
    <text evidence="1">The sequence shown here is derived from an EMBL/GenBank/DDBJ whole genome shotgun (WGS) entry which is preliminary data.</text>
</comment>
<protein>
    <submittedName>
        <fullName evidence="1">Uncharacterized protein</fullName>
    </submittedName>
</protein>
<proteinExistence type="predicted"/>
<organism evidence="1 2">
    <name type="scientific">Pichia membranifaciens</name>
    <dbReference type="NCBI Taxonomy" id="4926"/>
    <lineage>
        <taxon>Eukaryota</taxon>
        <taxon>Fungi</taxon>
        <taxon>Dikarya</taxon>
        <taxon>Ascomycota</taxon>
        <taxon>Saccharomycotina</taxon>
        <taxon>Pichiomycetes</taxon>
        <taxon>Pichiales</taxon>
        <taxon>Pichiaceae</taxon>
        <taxon>Pichia</taxon>
    </lineage>
</organism>
<dbReference type="Pfam" id="PF11055">
    <property type="entry name" value="Gsf2"/>
    <property type="match status" value="1"/>
</dbReference>
<dbReference type="AlphaFoldDB" id="A0A1Q2YFR3"/>
<accession>A0A1Q2YFR3</accession>
<dbReference type="Proteomes" id="UP000186136">
    <property type="component" value="Unassembled WGS sequence"/>
</dbReference>
<gene>
    <name evidence="1" type="ORF">PMKS-001881</name>
</gene>
<dbReference type="EMBL" id="BDGI01000069">
    <property type="protein sequence ID" value="GAV28410.1"/>
    <property type="molecule type" value="Genomic_DNA"/>
</dbReference>
<dbReference type="OrthoDB" id="4076669at2759"/>